<protein>
    <submittedName>
        <fullName evidence="2">Uncharacterized protein</fullName>
    </submittedName>
</protein>
<organism evidence="2 3">
    <name type="scientific">Paragonimus westermani</name>
    <dbReference type="NCBI Taxonomy" id="34504"/>
    <lineage>
        <taxon>Eukaryota</taxon>
        <taxon>Metazoa</taxon>
        <taxon>Spiralia</taxon>
        <taxon>Lophotrochozoa</taxon>
        <taxon>Platyhelminthes</taxon>
        <taxon>Trematoda</taxon>
        <taxon>Digenea</taxon>
        <taxon>Plagiorchiida</taxon>
        <taxon>Troglotremata</taxon>
        <taxon>Troglotrematidae</taxon>
        <taxon>Paragonimus</taxon>
    </lineage>
</organism>
<feature type="compositionally biased region" description="Polar residues" evidence="1">
    <location>
        <begin position="80"/>
        <end position="91"/>
    </location>
</feature>
<keyword evidence="3" id="KW-1185">Reference proteome</keyword>
<dbReference type="AlphaFoldDB" id="A0A8T0D047"/>
<sequence>MYRGSTVQPQPYHTGLAKRYAEVARVPFANQHIDLLLPVLIDHIGSEDEPSASGRVRRRRDLHSQHPRYANVASSRRDTTQSQRCNRTLVG</sequence>
<proteinExistence type="predicted"/>
<reference evidence="2 3" key="1">
    <citation type="submission" date="2019-07" db="EMBL/GenBank/DDBJ databases">
        <title>Annotation for the trematode Paragonimus westermani.</title>
        <authorList>
            <person name="Choi Y.-J."/>
        </authorList>
    </citation>
    <scope>NUCLEOTIDE SEQUENCE [LARGE SCALE GENOMIC DNA]</scope>
    <source>
        <strain evidence="2">180907_Pwestermani</strain>
    </source>
</reference>
<dbReference type="Proteomes" id="UP000699462">
    <property type="component" value="Unassembled WGS sequence"/>
</dbReference>
<comment type="caution">
    <text evidence="2">The sequence shown here is derived from an EMBL/GenBank/DDBJ whole genome shotgun (WGS) entry which is preliminary data.</text>
</comment>
<evidence type="ECO:0000313" key="2">
    <source>
        <dbReference type="EMBL" id="KAF8561225.1"/>
    </source>
</evidence>
<dbReference type="EMBL" id="JTDF01021908">
    <property type="protein sequence ID" value="KAF8561225.1"/>
    <property type="molecule type" value="Genomic_DNA"/>
</dbReference>
<feature type="region of interest" description="Disordered" evidence="1">
    <location>
        <begin position="46"/>
        <end position="91"/>
    </location>
</feature>
<evidence type="ECO:0000313" key="3">
    <source>
        <dbReference type="Proteomes" id="UP000699462"/>
    </source>
</evidence>
<name>A0A8T0D047_9TREM</name>
<evidence type="ECO:0000256" key="1">
    <source>
        <dbReference type="SAM" id="MobiDB-lite"/>
    </source>
</evidence>
<accession>A0A8T0D047</accession>
<gene>
    <name evidence="2" type="ORF">P879_09180</name>
</gene>